<gene>
    <name evidence="1" type="ORF">DPMN_126378</name>
</gene>
<sequence length="53" mass="6207">MKDNARLVLEENQNLLEQISVKDQKTHDLHQAHLREGTVYHTCPMYLIGLCQM</sequence>
<protein>
    <submittedName>
        <fullName evidence="1">Uncharacterized protein</fullName>
    </submittedName>
</protein>
<dbReference type="AlphaFoldDB" id="A0A9D4JUE9"/>
<evidence type="ECO:0000313" key="1">
    <source>
        <dbReference type="EMBL" id="KAH3824541.1"/>
    </source>
</evidence>
<reference evidence="1" key="1">
    <citation type="journal article" date="2019" name="bioRxiv">
        <title>The Genome of the Zebra Mussel, Dreissena polymorpha: A Resource for Invasive Species Research.</title>
        <authorList>
            <person name="McCartney M.A."/>
            <person name="Auch B."/>
            <person name="Kono T."/>
            <person name="Mallez S."/>
            <person name="Zhang Y."/>
            <person name="Obille A."/>
            <person name="Becker A."/>
            <person name="Abrahante J.E."/>
            <person name="Garbe J."/>
            <person name="Badalamenti J.P."/>
            <person name="Herman A."/>
            <person name="Mangelson H."/>
            <person name="Liachko I."/>
            <person name="Sullivan S."/>
            <person name="Sone E.D."/>
            <person name="Koren S."/>
            <person name="Silverstein K.A.T."/>
            <person name="Beckman K.B."/>
            <person name="Gohl D.M."/>
        </authorList>
    </citation>
    <scope>NUCLEOTIDE SEQUENCE</scope>
    <source>
        <strain evidence="1">Duluth1</strain>
        <tissue evidence="1">Whole animal</tissue>
    </source>
</reference>
<organism evidence="1 2">
    <name type="scientific">Dreissena polymorpha</name>
    <name type="common">Zebra mussel</name>
    <name type="synonym">Mytilus polymorpha</name>
    <dbReference type="NCBI Taxonomy" id="45954"/>
    <lineage>
        <taxon>Eukaryota</taxon>
        <taxon>Metazoa</taxon>
        <taxon>Spiralia</taxon>
        <taxon>Lophotrochozoa</taxon>
        <taxon>Mollusca</taxon>
        <taxon>Bivalvia</taxon>
        <taxon>Autobranchia</taxon>
        <taxon>Heteroconchia</taxon>
        <taxon>Euheterodonta</taxon>
        <taxon>Imparidentia</taxon>
        <taxon>Neoheterodontei</taxon>
        <taxon>Myida</taxon>
        <taxon>Dreissenoidea</taxon>
        <taxon>Dreissenidae</taxon>
        <taxon>Dreissena</taxon>
    </lineage>
</organism>
<dbReference type="Proteomes" id="UP000828390">
    <property type="component" value="Unassembled WGS sequence"/>
</dbReference>
<comment type="caution">
    <text evidence="1">The sequence shown here is derived from an EMBL/GenBank/DDBJ whole genome shotgun (WGS) entry which is preliminary data.</text>
</comment>
<accession>A0A9D4JUE9</accession>
<proteinExistence type="predicted"/>
<dbReference type="EMBL" id="JAIWYP010000005">
    <property type="protein sequence ID" value="KAH3824541.1"/>
    <property type="molecule type" value="Genomic_DNA"/>
</dbReference>
<reference evidence="1" key="2">
    <citation type="submission" date="2020-11" db="EMBL/GenBank/DDBJ databases">
        <authorList>
            <person name="McCartney M.A."/>
            <person name="Auch B."/>
            <person name="Kono T."/>
            <person name="Mallez S."/>
            <person name="Becker A."/>
            <person name="Gohl D.M."/>
            <person name="Silverstein K.A.T."/>
            <person name="Koren S."/>
            <person name="Bechman K.B."/>
            <person name="Herman A."/>
            <person name="Abrahante J.E."/>
            <person name="Garbe J."/>
        </authorList>
    </citation>
    <scope>NUCLEOTIDE SEQUENCE</scope>
    <source>
        <strain evidence="1">Duluth1</strain>
        <tissue evidence="1">Whole animal</tissue>
    </source>
</reference>
<name>A0A9D4JUE9_DREPO</name>
<evidence type="ECO:0000313" key="2">
    <source>
        <dbReference type="Proteomes" id="UP000828390"/>
    </source>
</evidence>
<keyword evidence="2" id="KW-1185">Reference proteome</keyword>